<feature type="region of interest" description="Disordered" evidence="1">
    <location>
        <begin position="91"/>
        <end position="115"/>
    </location>
</feature>
<dbReference type="EMBL" id="JAQQWL010000012">
    <property type="protein sequence ID" value="KAK8043903.1"/>
    <property type="molecule type" value="Genomic_DNA"/>
</dbReference>
<evidence type="ECO:0000313" key="2">
    <source>
        <dbReference type="EMBL" id="KAK8043903.1"/>
    </source>
</evidence>
<evidence type="ECO:0000256" key="1">
    <source>
        <dbReference type="SAM" id="MobiDB-lite"/>
    </source>
</evidence>
<organism evidence="2 3">
    <name type="scientific">Apiospora phragmitis</name>
    <dbReference type="NCBI Taxonomy" id="2905665"/>
    <lineage>
        <taxon>Eukaryota</taxon>
        <taxon>Fungi</taxon>
        <taxon>Dikarya</taxon>
        <taxon>Ascomycota</taxon>
        <taxon>Pezizomycotina</taxon>
        <taxon>Sordariomycetes</taxon>
        <taxon>Xylariomycetidae</taxon>
        <taxon>Amphisphaeriales</taxon>
        <taxon>Apiosporaceae</taxon>
        <taxon>Apiospora</taxon>
    </lineage>
</organism>
<dbReference type="GeneID" id="92097213"/>
<gene>
    <name evidence="2" type="ORF">PG994_012741</name>
</gene>
<keyword evidence="3" id="KW-1185">Reference proteome</keyword>
<dbReference type="RefSeq" id="XP_066710298.1">
    <property type="nucleotide sequence ID" value="XM_066864150.1"/>
</dbReference>
<accession>A0ABR1TBB2</accession>
<comment type="caution">
    <text evidence="2">The sequence shown here is derived from an EMBL/GenBank/DDBJ whole genome shotgun (WGS) entry which is preliminary data.</text>
</comment>
<reference evidence="2 3" key="1">
    <citation type="submission" date="2023-01" db="EMBL/GenBank/DDBJ databases">
        <title>Analysis of 21 Apiospora genomes using comparative genomics revels a genus with tremendous synthesis potential of carbohydrate active enzymes and secondary metabolites.</title>
        <authorList>
            <person name="Sorensen T."/>
        </authorList>
    </citation>
    <scope>NUCLEOTIDE SEQUENCE [LARGE SCALE GENOMIC DNA]</scope>
    <source>
        <strain evidence="2 3">CBS 135458</strain>
    </source>
</reference>
<name>A0ABR1TBB2_9PEZI</name>
<proteinExistence type="predicted"/>
<evidence type="ECO:0000313" key="3">
    <source>
        <dbReference type="Proteomes" id="UP001480595"/>
    </source>
</evidence>
<dbReference type="Proteomes" id="UP001480595">
    <property type="component" value="Unassembled WGS sequence"/>
</dbReference>
<protein>
    <submittedName>
        <fullName evidence="2">Uncharacterized protein</fullName>
    </submittedName>
</protein>
<feature type="compositionally biased region" description="Basic and acidic residues" evidence="1">
    <location>
        <begin position="100"/>
        <end position="115"/>
    </location>
</feature>
<sequence length="115" mass="11998">MLVPQGRPGDIVNAGGGFGIPGGPSGPIFVTSVLGLSQVGESGYESRASSRKEHAPMFTTLVGTYHTDLNILQLAVQAPRTSERPTELLAGKYMFPAPAENDKNGATEGTEKAAR</sequence>